<feature type="region of interest" description="Disordered" evidence="1">
    <location>
        <begin position="39"/>
        <end position="60"/>
    </location>
</feature>
<keyword evidence="3" id="KW-1185">Reference proteome</keyword>
<dbReference type="AlphaFoldDB" id="N0B6Q7"/>
<dbReference type="KEGG" id="hdt:HYPDE_22673"/>
<name>N0B6Q7_9HYPH</name>
<gene>
    <name evidence="2" type="ORF">HYPDE_22673</name>
</gene>
<proteinExistence type="predicted"/>
<dbReference type="EMBL" id="CP005587">
    <property type="protein sequence ID" value="AGK56221.1"/>
    <property type="molecule type" value="Genomic_DNA"/>
</dbReference>
<evidence type="ECO:0000313" key="3">
    <source>
        <dbReference type="Proteomes" id="UP000005952"/>
    </source>
</evidence>
<feature type="compositionally biased region" description="Basic residues" evidence="1">
    <location>
        <begin position="51"/>
        <end position="60"/>
    </location>
</feature>
<dbReference type="Proteomes" id="UP000005952">
    <property type="component" value="Chromosome"/>
</dbReference>
<organism evidence="2 3">
    <name type="scientific">Hyphomicrobium denitrificans 1NES1</name>
    <dbReference type="NCBI Taxonomy" id="670307"/>
    <lineage>
        <taxon>Bacteria</taxon>
        <taxon>Pseudomonadati</taxon>
        <taxon>Pseudomonadota</taxon>
        <taxon>Alphaproteobacteria</taxon>
        <taxon>Hyphomicrobiales</taxon>
        <taxon>Hyphomicrobiaceae</taxon>
        <taxon>Hyphomicrobium</taxon>
    </lineage>
</organism>
<accession>N0B6Q7</accession>
<dbReference type="STRING" id="670307.HYPDE_22673"/>
<protein>
    <submittedName>
        <fullName evidence="2">Uncharacterized protein</fullName>
    </submittedName>
</protein>
<reference evidence="2 3" key="1">
    <citation type="journal article" date="2013" name="Genome Announc.">
        <title>Genome sequences for three denitrifying bacterial strains isolated from a uranium- and nitrate-contaminated subsurface environment.</title>
        <authorList>
            <person name="Venkatramanan R."/>
            <person name="Prakash O."/>
            <person name="Woyke T."/>
            <person name="Chain P."/>
            <person name="Goodwin L.A."/>
            <person name="Watson D."/>
            <person name="Brooks S."/>
            <person name="Kostka J.E."/>
            <person name="Green S.J."/>
        </authorList>
    </citation>
    <scope>NUCLEOTIDE SEQUENCE [LARGE SCALE GENOMIC DNA]</scope>
    <source>
        <strain evidence="2 3">1NES1</strain>
    </source>
</reference>
<dbReference type="HOGENOM" id="CLU_2935281_0_0_5"/>
<evidence type="ECO:0000313" key="2">
    <source>
        <dbReference type="EMBL" id="AGK56221.1"/>
    </source>
</evidence>
<evidence type="ECO:0000256" key="1">
    <source>
        <dbReference type="SAM" id="MobiDB-lite"/>
    </source>
</evidence>
<sequence>MGRRASAFVDDPQGHAGVLNGQALKRIGKASGSLRSLPFLPGRTRVGSPVRRLKSAAVRR</sequence>